<keyword evidence="5" id="KW-1185">Reference proteome</keyword>
<dbReference type="InterPro" id="IPR008962">
    <property type="entry name" value="PapD-like_sf"/>
</dbReference>
<dbReference type="PANTHER" id="PTHR22947:SF12">
    <property type="entry name" value="MAJOR SPERM PROTEIN"/>
    <property type="match status" value="1"/>
</dbReference>
<evidence type="ECO:0000313" key="5">
    <source>
        <dbReference type="Proteomes" id="UP000887569"/>
    </source>
</evidence>
<dbReference type="WBParaSite" id="PgB13_g051_t01">
    <property type="protein sequence ID" value="PgB13_g051_t01"/>
    <property type="gene ID" value="PgB13_g051"/>
</dbReference>
<feature type="domain" description="MSP" evidence="4">
    <location>
        <begin position="186"/>
        <end position="302"/>
    </location>
</feature>
<keyword evidence="3" id="KW-0812">Transmembrane</keyword>
<feature type="compositionally biased region" description="Polar residues" evidence="2">
    <location>
        <begin position="77"/>
        <end position="102"/>
    </location>
</feature>
<dbReference type="InterPro" id="IPR013783">
    <property type="entry name" value="Ig-like_fold"/>
</dbReference>
<feature type="compositionally biased region" description="Polar residues" evidence="2">
    <location>
        <begin position="142"/>
        <end position="156"/>
    </location>
</feature>
<feature type="compositionally biased region" description="Basic residues" evidence="2">
    <location>
        <begin position="112"/>
        <end position="133"/>
    </location>
</feature>
<dbReference type="AlphaFoldDB" id="A0A914ZQS4"/>
<evidence type="ECO:0000259" key="4">
    <source>
        <dbReference type="PROSITE" id="PS50202"/>
    </source>
</evidence>
<keyword evidence="1" id="KW-0963">Cytoplasm</keyword>
<comment type="function">
    <text evidence="1">Central component in molecular interactions underlying sperm crawling. Forms an extensive filament system that extends from sperm villipoda, along the leading edge of the pseudopod.</text>
</comment>
<accession>A0A914ZQS4</accession>
<dbReference type="InterPro" id="IPR051774">
    <property type="entry name" value="Sperm-specific_class_P"/>
</dbReference>
<dbReference type="PROSITE" id="PS50202">
    <property type="entry name" value="MSP"/>
    <property type="match status" value="1"/>
</dbReference>
<feature type="compositionally biased region" description="Basic and acidic residues" evidence="2">
    <location>
        <begin position="57"/>
        <end position="76"/>
    </location>
</feature>
<keyword evidence="3" id="KW-0472">Membrane</keyword>
<keyword evidence="1" id="KW-0206">Cytoskeleton</keyword>
<dbReference type="SUPFAM" id="SSF49354">
    <property type="entry name" value="PapD-like"/>
    <property type="match status" value="1"/>
</dbReference>
<keyword evidence="3" id="KW-1133">Transmembrane helix</keyword>
<dbReference type="Pfam" id="PF00635">
    <property type="entry name" value="Motile_Sperm"/>
    <property type="match status" value="1"/>
</dbReference>
<reference evidence="6" key="1">
    <citation type="submission" date="2022-11" db="UniProtKB">
        <authorList>
            <consortium name="WormBaseParasite"/>
        </authorList>
    </citation>
    <scope>IDENTIFICATION</scope>
</reference>
<evidence type="ECO:0000256" key="1">
    <source>
        <dbReference type="RuleBase" id="RU003425"/>
    </source>
</evidence>
<proteinExistence type="predicted"/>
<dbReference type="Proteomes" id="UP000887569">
    <property type="component" value="Unplaced"/>
</dbReference>
<name>A0A914ZQS4_PARUN</name>
<feature type="region of interest" description="Disordered" evidence="2">
    <location>
        <begin position="48"/>
        <end position="158"/>
    </location>
</feature>
<protein>
    <recommendedName>
        <fullName evidence="1">Major sperm protein</fullName>
    </recommendedName>
</protein>
<evidence type="ECO:0000256" key="3">
    <source>
        <dbReference type="SAM" id="Phobius"/>
    </source>
</evidence>
<dbReference type="PANTHER" id="PTHR22947">
    <property type="entry name" value="MAJOR SPERM PROTEIN"/>
    <property type="match status" value="1"/>
</dbReference>
<dbReference type="Gene3D" id="2.60.40.10">
    <property type="entry name" value="Immunoglobulins"/>
    <property type="match status" value="1"/>
</dbReference>
<evidence type="ECO:0000256" key="2">
    <source>
        <dbReference type="SAM" id="MobiDB-lite"/>
    </source>
</evidence>
<organism evidence="5 6">
    <name type="scientific">Parascaris univalens</name>
    <name type="common">Nematode worm</name>
    <dbReference type="NCBI Taxonomy" id="6257"/>
    <lineage>
        <taxon>Eukaryota</taxon>
        <taxon>Metazoa</taxon>
        <taxon>Ecdysozoa</taxon>
        <taxon>Nematoda</taxon>
        <taxon>Chromadorea</taxon>
        <taxon>Rhabditida</taxon>
        <taxon>Spirurina</taxon>
        <taxon>Ascaridomorpha</taxon>
        <taxon>Ascaridoidea</taxon>
        <taxon>Ascarididae</taxon>
        <taxon>Parascaris</taxon>
    </lineage>
</organism>
<sequence length="302" mass="34145">TLMRSFRHHFISFWAPCAIMIEQTIFIVVLSYLSITCLLFTCSHSARSKQRRKKVSNKPDRSWKTTPPSRREKDETSLSSTNSPDGNNSTVGEDANDSTAGKNESKSNKRFEPHRKRQIKKQRKTSVSQKKKASSVQKADVHQSTKTTGTNDSHTLNLPEVCHKTSTPAEEGSESTKQNEQNIKSQLVVKPSKLAWKSVIEAQQIQITNPTKDRIAVKVKCSDNRIYRVDPVYSFVDPGSTLPLNVTRCISSNKSDKLVLVTVPANMEDNDPKLLFERTRLTSISQPLPFLEDYDVEDLFMT</sequence>
<dbReference type="InterPro" id="IPR000535">
    <property type="entry name" value="MSP_dom"/>
</dbReference>
<evidence type="ECO:0000313" key="6">
    <source>
        <dbReference type="WBParaSite" id="PgB13_g051_t01"/>
    </source>
</evidence>
<feature type="transmembrane region" description="Helical" evidence="3">
    <location>
        <begin position="13"/>
        <end position="42"/>
    </location>
</feature>